<gene>
    <name evidence="1" type="ORF">DI551_08920</name>
</gene>
<protein>
    <submittedName>
        <fullName evidence="1">Uncharacterized protein</fullName>
    </submittedName>
</protein>
<dbReference type="Proteomes" id="UP000249417">
    <property type="component" value="Unassembled WGS sequence"/>
</dbReference>
<evidence type="ECO:0000313" key="1">
    <source>
        <dbReference type="EMBL" id="PZQ44952.1"/>
    </source>
</evidence>
<comment type="caution">
    <text evidence="1">The sequence shown here is derived from an EMBL/GenBank/DDBJ whole genome shotgun (WGS) entry which is preliminary data.</text>
</comment>
<sequence>MNQSLKAIYDRIDSAIRYWDEYRDEIRSHGYTEALHTRFEEAVKSEAPLQKTEWAEILGPLKAFFEARVSKFREESQRLADERDAYDSRISTIRLSVINEDVEEFQRKISNGIYDNALYADAFNASIDAIDSLLADPPTADIIQLYPALRR</sequence>
<reference evidence="1 2" key="1">
    <citation type="submission" date="2017-08" db="EMBL/GenBank/DDBJ databases">
        <title>Infants hospitalized years apart are colonized by the same room-sourced microbial strains.</title>
        <authorList>
            <person name="Brooks B."/>
            <person name="Olm M.R."/>
            <person name="Firek B.A."/>
            <person name="Baker R."/>
            <person name="Thomas B.C."/>
            <person name="Morowitz M.J."/>
            <person name="Banfield J.F."/>
        </authorList>
    </citation>
    <scope>NUCLEOTIDE SEQUENCE [LARGE SCALE GENOMIC DNA]</scope>
    <source>
        <strain evidence="1">S2_005_002_R2_29</strain>
    </source>
</reference>
<proteinExistence type="predicted"/>
<organism evidence="1 2">
    <name type="scientific">Micavibrio aeruginosavorus</name>
    <dbReference type="NCBI Taxonomy" id="349221"/>
    <lineage>
        <taxon>Bacteria</taxon>
        <taxon>Pseudomonadati</taxon>
        <taxon>Bdellovibrionota</taxon>
        <taxon>Bdellovibrionia</taxon>
        <taxon>Bdellovibrionales</taxon>
        <taxon>Pseudobdellovibrionaceae</taxon>
        <taxon>Micavibrio</taxon>
    </lineage>
</organism>
<accession>A0A2W5MUS2</accession>
<evidence type="ECO:0000313" key="2">
    <source>
        <dbReference type="Proteomes" id="UP000249417"/>
    </source>
</evidence>
<dbReference type="EMBL" id="QFQB01000070">
    <property type="protein sequence ID" value="PZQ44952.1"/>
    <property type="molecule type" value="Genomic_DNA"/>
</dbReference>
<dbReference type="AlphaFoldDB" id="A0A2W5MUS2"/>
<name>A0A2W5MUS2_9BACT</name>